<accession>A0A1M6LLW2</accession>
<keyword evidence="1" id="KW-0472">Membrane</keyword>
<protein>
    <submittedName>
        <fullName evidence="2">Stage III sporulation protein AG</fullName>
    </submittedName>
</protein>
<sequence>MKIIEKLKDIIATQNIKKTIYNFLAVIISCIILLISWSTFYPKENKSTEKIESLQTSRIEKNEYFYTDSIDKKLEQILSQINGVGDVDVMITYETSSEVVPASNITKSLQTTKENDSQGGTRTTTQENITEQIVTLNNSDYKNAPVVIKEIKPIVRGVIVVAEGAGNPKVKSALIDAVTTIFQIKSYKVKVYEKK</sequence>
<keyword evidence="1" id="KW-1133">Transmembrane helix</keyword>
<evidence type="ECO:0000313" key="2">
    <source>
        <dbReference type="EMBL" id="SHJ72251.1"/>
    </source>
</evidence>
<proteinExistence type="predicted"/>
<name>A0A1M6LLW2_9FIRM</name>
<evidence type="ECO:0000256" key="1">
    <source>
        <dbReference type="SAM" id="Phobius"/>
    </source>
</evidence>
<dbReference type="PROSITE" id="PS51257">
    <property type="entry name" value="PROKAR_LIPOPROTEIN"/>
    <property type="match status" value="1"/>
</dbReference>
<dbReference type="AlphaFoldDB" id="A0A1M6LLW2"/>
<dbReference type="Proteomes" id="UP000184082">
    <property type="component" value="Unassembled WGS sequence"/>
</dbReference>
<keyword evidence="1" id="KW-0812">Transmembrane</keyword>
<organism evidence="2 3">
    <name type="scientific">Caminicella sporogenes DSM 14501</name>
    <dbReference type="NCBI Taxonomy" id="1121266"/>
    <lineage>
        <taxon>Bacteria</taxon>
        <taxon>Bacillati</taxon>
        <taxon>Bacillota</taxon>
        <taxon>Clostridia</taxon>
        <taxon>Peptostreptococcales</taxon>
        <taxon>Caminicellaceae</taxon>
        <taxon>Caminicella</taxon>
    </lineage>
</organism>
<dbReference type="InterPro" id="IPR014195">
    <property type="entry name" value="Spore_III_AG"/>
</dbReference>
<dbReference type="RefSeq" id="WP_159429980.1">
    <property type="nucleotide sequence ID" value="NZ_FRAJ01000003.1"/>
</dbReference>
<feature type="transmembrane region" description="Helical" evidence="1">
    <location>
        <begin position="20"/>
        <end position="40"/>
    </location>
</feature>
<dbReference type="NCBIfam" id="TIGR02830">
    <property type="entry name" value="spore_III_AG"/>
    <property type="match status" value="1"/>
</dbReference>
<reference evidence="2 3" key="1">
    <citation type="submission" date="2016-11" db="EMBL/GenBank/DDBJ databases">
        <authorList>
            <person name="Jaros S."/>
            <person name="Januszkiewicz K."/>
            <person name="Wedrychowicz H."/>
        </authorList>
    </citation>
    <scope>NUCLEOTIDE SEQUENCE [LARGE SCALE GENOMIC DNA]</scope>
    <source>
        <strain evidence="2 3">DSM 14501</strain>
    </source>
</reference>
<keyword evidence="3" id="KW-1185">Reference proteome</keyword>
<gene>
    <name evidence="2" type="ORF">SAMN02745883_00264</name>
</gene>
<dbReference type="STRING" id="1121266.SAMN02745883_00264"/>
<dbReference type="EMBL" id="FRAJ01000003">
    <property type="protein sequence ID" value="SHJ72251.1"/>
    <property type="molecule type" value="Genomic_DNA"/>
</dbReference>
<evidence type="ECO:0000313" key="3">
    <source>
        <dbReference type="Proteomes" id="UP000184082"/>
    </source>
</evidence>